<sequence>MPQLCPNPVEVTYLAARPKRDFGTIRKRSNGRYQAYYAGPDQSFHRAPSTFQTKGDAEAWLVGERRLIQEDDWSPTKSRRAKVRRTAEAFGPYARAWLEHRDIKPRTRALYARQLDRFLLPAFADMSLRDFTPAVVRVWYSELDPTRPTQRAHAYGLLRSILATAVADEVLAANPCRIRGGSVTTRARRVEPATLDQLETLVRRMPARYQALVIIGAWCGLRFGEMAELRRADINLTARVLHVRRGVVRIDGQVTVGTPKSAAGIRDVAIPPHLIPVLQSHLDVHVAPGRDALVFPSVTDPDIQVHPNTLYRHWYKAREAAGRPDLRIHDLRHTGAVLAARTGATLAELMARIGHSTPQAALRYQHAAQGRDAHIAEQLSRLAQGESQPGPAAPP</sequence>
<dbReference type="KEGG" id="orz:FNH13_18080"/>
<feature type="domain" description="Tyr recombinase" evidence="6">
    <location>
        <begin position="188"/>
        <end position="380"/>
    </location>
</feature>
<evidence type="ECO:0000259" key="6">
    <source>
        <dbReference type="PROSITE" id="PS51898"/>
    </source>
</evidence>
<protein>
    <submittedName>
        <fullName evidence="8">Site-specific integrase</fullName>
    </submittedName>
</protein>
<dbReference type="Gene3D" id="1.10.443.10">
    <property type="entry name" value="Intergrase catalytic core"/>
    <property type="match status" value="1"/>
</dbReference>
<dbReference type="OrthoDB" id="148546at2"/>
<evidence type="ECO:0000313" key="9">
    <source>
        <dbReference type="Proteomes" id="UP000315395"/>
    </source>
</evidence>
<dbReference type="InterPro" id="IPR013762">
    <property type="entry name" value="Integrase-like_cat_sf"/>
</dbReference>
<proteinExistence type="inferred from homology"/>
<evidence type="ECO:0000256" key="4">
    <source>
        <dbReference type="ARBA" id="ARBA00023172"/>
    </source>
</evidence>
<evidence type="ECO:0000256" key="3">
    <source>
        <dbReference type="ARBA" id="ARBA00023125"/>
    </source>
</evidence>
<dbReference type="Proteomes" id="UP000315395">
    <property type="component" value="Chromosome"/>
</dbReference>
<dbReference type="PROSITE" id="PS51900">
    <property type="entry name" value="CB"/>
    <property type="match status" value="1"/>
</dbReference>
<dbReference type="InterPro" id="IPR058717">
    <property type="entry name" value="Phage_L5_Integrase_N"/>
</dbReference>
<name>A0A516GEN7_9MICO</name>
<dbReference type="CDD" id="cd01189">
    <property type="entry name" value="INT_ICEBs1_C_like"/>
    <property type="match status" value="1"/>
</dbReference>
<evidence type="ECO:0000256" key="2">
    <source>
        <dbReference type="ARBA" id="ARBA00022908"/>
    </source>
</evidence>
<evidence type="ECO:0000259" key="7">
    <source>
        <dbReference type="PROSITE" id="PS51900"/>
    </source>
</evidence>
<dbReference type="Gene3D" id="1.10.150.130">
    <property type="match status" value="1"/>
</dbReference>
<dbReference type="InterPro" id="IPR050808">
    <property type="entry name" value="Phage_Integrase"/>
</dbReference>
<gene>
    <name evidence="8" type="ORF">FNH13_18080</name>
</gene>
<keyword evidence="2" id="KW-0229">DNA integration</keyword>
<dbReference type="AlphaFoldDB" id="A0A516GEN7"/>
<reference evidence="8 9" key="1">
    <citation type="submission" date="2019-07" db="EMBL/GenBank/DDBJ databases">
        <title>complete genome sequencing of Ornithinimicrobium sp. H23M54.</title>
        <authorList>
            <person name="Bae J.-W."/>
            <person name="Lee S.-Y."/>
        </authorList>
    </citation>
    <scope>NUCLEOTIDE SEQUENCE [LARGE SCALE GENOMIC DNA]</scope>
    <source>
        <strain evidence="8 9">H23M54</strain>
    </source>
</reference>
<keyword evidence="9" id="KW-1185">Reference proteome</keyword>
<dbReference type="PANTHER" id="PTHR30629:SF2">
    <property type="entry name" value="PROPHAGE INTEGRASE INTS-RELATED"/>
    <property type="match status" value="1"/>
</dbReference>
<organism evidence="8 9">
    <name type="scientific">Ornithinimicrobium ciconiae</name>
    <dbReference type="NCBI Taxonomy" id="2594265"/>
    <lineage>
        <taxon>Bacteria</taxon>
        <taxon>Bacillati</taxon>
        <taxon>Actinomycetota</taxon>
        <taxon>Actinomycetes</taxon>
        <taxon>Micrococcales</taxon>
        <taxon>Ornithinimicrobiaceae</taxon>
        <taxon>Ornithinimicrobium</taxon>
    </lineage>
</organism>
<keyword evidence="4" id="KW-0233">DNA recombination</keyword>
<dbReference type="Pfam" id="PF26003">
    <property type="entry name" value="Integrase_N_phage"/>
    <property type="match status" value="1"/>
</dbReference>
<dbReference type="Pfam" id="PF14659">
    <property type="entry name" value="Phage_int_SAM_3"/>
    <property type="match status" value="1"/>
</dbReference>
<dbReference type="EMBL" id="CP041616">
    <property type="protein sequence ID" value="QDO89993.1"/>
    <property type="molecule type" value="Genomic_DNA"/>
</dbReference>
<dbReference type="InterPro" id="IPR044068">
    <property type="entry name" value="CB"/>
</dbReference>
<evidence type="ECO:0000256" key="1">
    <source>
        <dbReference type="ARBA" id="ARBA00008857"/>
    </source>
</evidence>
<evidence type="ECO:0000313" key="8">
    <source>
        <dbReference type="EMBL" id="QDO89993.1"/>
    </source>
</evidence>
<dbReference type="PANTHER" id="PTHR30629">
    <property type="entry name" value="PROPHAGE INTEGRASE"/>
    <property type="match status" value="1"/>
</dbReference>
<dbReference type="GO" id="GO:0015074">
    <property type="term" value="P:DNA integration"/>
    <property type="evidence" value="ECO:0007669"/>
    <property type="project" value="UniProtKB-KW"/>
</dbReference>
<dbReference type="GO" id="GO:0006310">
    <property type="term" value="P:DNA recombination"/>
    <property type="evidence" value="ECO:0007669"/>
    <property type="project" value="UniProtKB-KW"/>
</dbReference>
<dbReference type="PROSITE" id="PS51898">
    <property type="entry name" value="TYR_RECOMBINASE"/>
    <property type="match status" value="1"/>
</dbReference>
<dbReference type="InterPro" id="IPR004107">
    <property type="entry name" value="Integrase_SAM-like_N"/>
</dbReference>
<dbReference type="InterPro" id="IPR002104">
    <property type="entry name" value="Integrase_catalytic"/>
</dbReference>
<dbReference type="InterPro" id="IPR010998">
    <property type="entry name" value="Integrase_recombinase_N"/>
</dbReference>
<keyword evidence="3 5" id="KW-0238">DNA-binding</keyword>
<accession>A0A516GEN7</accession>
<dbReference type="Pfam" id="PF00589">
    <property type="entry name" value="Phage_integrase"/>
    <property type="match status" value="1"/>
</dbReference>
<dbReference type="GO" id="GO:0003677">
    <property type="term" value="F:DNA binding"/>
    <property type="evidence" value="ECO:0007669"/>
    <property type="project" value="UniProtKB-UniRule"/>
</dbReference>
<feature type="domain" description="Core-binding (CB)" evidence="7">
    <location>
        <begin position="88"/>
        <end position="166"/>
    </location>
</feature>
<dbReference type="SUPFAM" id="SSF56349">
    <property type="entry name" value="DNA breaking-rejoining enzymes"/>
    <property type="match status" value="1"/>
</dbReference>
<evidence type="ECO:0000256" key="5">
    <source>
        <dbReference type="PROSITE-ProRule" id="PRU01248"/>
    </source>
</evidence>
<dbReference type="InterPro" id="IPR011010">
    <property type="entry name" value="DNA_brk_join_enz"/>
</dbReference>
<comment type="similarity">
    <text evidence="1">Belongs to the 'phage' integrase family.</text>
</comment>